<reference evidence="2 5" key="1">
    <citation type="submission" date="2019-03" db="EMBL/GenBank/DDBJ databases">
        <title>Genome comparison of African swine fever virus ASFV-wbBS01 strain and different from ASFV-SY18 from domestic pig.</title>
        <authorList>
            <person name="Zhaowen R."/>
            <person name="Huancheng G."/>
            <person name="Changchun T."/>
        </authorList>
    </citation>
    <scope>NUCLEOTIDE SEQUENCE [LARGE SCALE GENOMIC DNA]</scope>
    <source>
        <strain evidence="2">ASFV-wbBS01</strain>
    </source>
</reference>
<gene>
    <name evidence="2" type="primary">ASFV_Ch_ACD_00290</name>
</gene>
<protein>
    <submittedName>
        <fullName evidence="2">ASFV_Ch_ACD_00290</fullName>
    </submittedName>
</protein>
<dbReference type="Proteomes" id="UP000595502">
    <property type="component" value="Segment"/>
</dbReference>
<evidence type="ECO:0000313" key="5">
    <source>
        <dbReference type="Proteomes" id="UP000316600"/>
    </source>
</evidence>
<feature type="transmembrane region" description="Helical" evidence="1">
    <location>
        <begin position="7"/>
        <end position="23"/>
    </location>
</feature>
<dbReference type="Proteomes" id="UP000316600">
    <property type="component" value="Segment"/>
</dbReference>
<organismHost>
    <name type="scientific">Phacochoerus aethiopicus</name>
    <name type="common">Warthog</name>
    <dbReference type="NCBI Taxonomy" id="85517"/>
</organismHost>
<keyword evidence="1" id="KW-1133">Transmembrane helix</keyword>
<accession>A0A515HF38</accession>
<evidence type="ECO:0000313" key="2">
    <source>
        <dbReference type="EMBL" id="QDL88036.1"/>
    </source>
</evidence>
<name>A0A515HF38_ASF</name>
<reference evidence="3" key="2">
    <citation type="submission" date="2019-05" db="EMBL/GenBank/DDBJ databases">
        <title>Genome Sequences of Two African Swine Fever Virus Genotype II Isolates from wild boar in China.</title>
        <authorList>
            <person name="Ren Z."/>
            <person name="Guo H."/>
            <person name="Tu C."/>
        </authorList>
    </citation>
    <scope>NUCLEOTIDE SEQUENCE</scope>
    <source>
        <strain evidence="3">CN/2019/InnerMongolia-AES01</strain>
    </source>
</reference>
<reference evidence="3" key="3">
    <citation type="submission" date="2019-05" db="EMBL/GenBank/DDBJ databases">
        <title>Nanopore Sequencing as a Rapidly Deployable African swine fever Outbreak Tool.</title>
        <authorList>
            <person name="Ren Z."/>
            <person name="Guo H."/>
            <person name="Tu C."/>
            <person name="Yan X."/>
            <person name="He B."/>
        </authorList>
    </citation>
    <scope>NUCLEOTIDE SEQUENCE</scope>
    <source>
        <strain evidence="3">CN/2019/InnerMongolia-AES01</strain>
    </source>
</reference>
<dbReference type="Proteomes" id="UP000595256">
    <property type="component" value="Segment"/>
</dbReference>
<keyword evidence="1" id="KW-0812">Transmembrane</keyword>
<reference evidence="4" key="4">
    <citation type="submission" date="2020-03" db="EMBL/GenBank/DDBJ databases">
        <title>The first complete genome sequences of African swine fever viruses isolated Vietnam.</title>
        <authorList>
            <person name="Moon S.-H."/>
            <person name="Tran H.T.T."/>
            <person name="Truong A.D."/>
            <person name="Dang H.V."/>
            <person name="Tark D.-S."/>
            <person name="Oh Y."/>
            <person name="Cho H.-S."/>
        </authorList>
    </citation>
    <scope>NUCLEOTIDE SEQUENCE</scope>
    <source>
        <strain evidence="4">ASFV_NgheAn_2019</strain>
    </source>
</reference>
<organismHost>
    <name type="scientific">Sus scrofa</name>
    <name type="common">Pig</name>
    <dbReference type="NCBI Taxonomy" id="9823"/>
</organismHost>
<organismHost>
    <name type="scientific">Potamochoerus larvatus</name>
    <name type="common">Bushpig</name>
    <dbReference type="NCBI Taxonomy" id="273792"/>
</organismHost>
<sequence>MFDLSSILIRGGVLIALTLLWIIEYNEYFIDAKHFNSSSEA</sequence>
<dbReference type="EMBL" id="MT180393">
    <property type="protein sequence ID" value="QOY24317.1"/>
    <property type="molecule type" value="Genomic_DNA"/>
</dbReference>
<organism evidence="2 5">
    <name type="scientific">African swine fever virus</name>
    <name type="common">ASFV</name>
    <dbReference type="NCBI Taxonomy" id="10497"/>
    <lineage>
        <taxon>Viruses</taxon>
        <taxon>Varidnaviria</taxon>
        <taxon>Bamfordvirae</taxon>
        <taxon>Nucleocytoviricota</taxon>
        <taxon>Pokkesviricetes</taxon>
        <taxon>Asfuvirales</taxon>
        <taxon>Asfarviridae</taxon>
        <taxon>Asfivirus</taxon>
        <taxon>Asfivirus haemorrhagiae</taxon>
    </lineage>
</organism>
<keyword evidence="1" id="KW-0472">Membrane</keyword>
<evidence type="ECO:0000313" key="3">
    <source>
        <dbReference type="EMBL" id="QIA61419.1"/>
    </source>
</evidence>
<evidence type="ECO:0000313" key="4">
    <source>
        <dbReference type="EMBL" id="QOY24317.1"/>
    </source>
</evidence>
<proteinExistence type="predicted"/>
<dbReference type="EMBL" id="MK645909">
    <property type="protein sequence ID" value="QDL88036.1"/>
    <property type="molecule type" value="Genomic_DNA"/>
</dbReference>
<organismHost>
    <name type="scientific">Phacochoerus africanus</name>
    <name type="common">Warthog</name>
    <dbReference type="NCBI Taxonomy" id="41426"/>
</organismHost>
<dbReference type="EMBL" id="MK940252">
    <property type="protein sequence ID" value="QIA61419.1"/>
    <property type="molecule type" value="Genomic_DNA"/>
</dbReference>
<organismHost>
    <name type="scientific">Ornithodoros moubata</name>
    <name type="common">Soft tick</name>
    <name type="synonym">Argasid tick</name>
    <dbReference type="NCBI Taxonomy" id="6938"/>
</organismHost>
<organismHost>
    <name type="scientific">Ornithodoros</name>
    <name type="common">relapsing fever ticks</name>
    <dbReference type="NCBI Taxonomy" id="6937"/>
</organismHost>
<evidence type="ECO:0000256" key="1">
    <source>
        <dbReference type="SAM" id="Phobius"/>
    </source>
</evidence>